<organism evidence="5 6">
    <name type="scientific">Hydrogenispora ethanolica</name>
    <dbReference type="NCBI Taxonomy" id="1082276"/>
    <lineage>
        <taxon>Bacteria</taxon>
        <taxon>Bacillati</taxon>
        <taxon>Bacillota</taxon>
        <taxon>Hydrogenispora</taxon>
    </lineage>
</organism>
<evidence type="ECO:0000256" key="1">
    <source>
        <dbReference type="ARBA" id="ARBA00023015"/>
    </source>
</evidence>
<proteinExistence type="predicted"/>
<dbReference type="GO" id="GO:0003677">
    <property type="term" value="F:DNA binding"/>
    <property type="evidence" value="ECO:0007669"/>
    <property type="project" value="UniProtKB-KW"/>
</dbReference>
<name>A0A4R1R9Q6_HYDET</name>
<dbReference type="PROSITE" id="PS50949">
    <property type="entry name" value="HTH_GNTR"/>
    <property type="match status" value="1"/>
</dbReference>
<dbReference type="PANTHER" id="PTHR38445:SF9">
    <property type="entry name" value="HTH-TYPE TRANSCRIPTIONAL REPRESSOR YTRA"/>
    <property type="match status" value="1"/>
</dbReference>
<evidence type="ECO:0000259" key="4">
    <source>
        <dbReference type="PROSITE" id="PS50949"/>
    </source>
</evidence>
<comment type="caution">
    <text evidence="5">The sequence shown here is derived from an EMBL/GenBank/DDBJ whole genome shotgun (WGS) entry which is preliminary data.</text>
</comment>
<dbReference type="SMART" id="SM00345">
    <property type="entry name" value="HTH_GNTR"/>
    <property type="match status" value="1"/>
</dbReference>
<keyword evidence="3" id="KW-0804">Transcription</keyword>
<gene>
    <name evidence="5" type="ORF">EDC14_102570</name>
</gene>
<dbReference type="Pfam" id="PF00392">
    <property type="entry name" value="GntR"/>
    <property type="match status" value="1"/>
</dbReference>
<reference evidence="5 6" key="1">
    <citation type="submission" date="2019-03" db="EMBL/GenBank/DDBJ databases">
        <title>Genomic Encyclopedia of Type Strains, Phase IV (KMG-IV): sequencing the most valuable type-strain genomes for metagenomic binning, comparative biology and taxonomic classification.</title>
        <authorList>
            <person name="Goeker M."/>
        </authorList>
    </citation>
    <scope>NUCLEOTIDE SEQUENCE [LARGE SCALE GENOMIC DNA]</scope>
    <source>
        <strain evidence="5 6">LX-B</strain>
    </source>
</reference>
<dbReference type="GO" id="GO:0003700">
    <property type="term" value="F:DNA-binding transcription factor activity"/>
    <property type="evidence" value="ECO:0007669"/>
    <property type="project" value="InterPro"/>
</dbReference>
<keyword evidence="2" id="KW-0238">DNA-binding</keyword>
<evidence type="ECO:0000256" key="3">
    <source>
        <dbReference type="ARBA" id="ARBA00023163"/>
    </source>
</evidence>
<sequence>MRIAIDKAAGIPMYIQIKDQIKTMIAEGALIPGERLPTERELADELKVSRNTVSMAYQELQEEGVLSVGQGRGTFVTVDQPTNAGGTTGPLERSRKEKVLRLIDLAIEESLDLGFSLDQFLALVMVRAREKEESLRKARVLFVDCNQEQLHNFIRQFRELVRVEIIPLLLEKFLVAGPEIAALVREADLIVTTTTHWEAVQRTVVKLGAETEIVSVAAQPQLENLIKLIRLAHTGGIGLICLSPEFPEIVRRALARLGVYDLQLDYTIATERAALQSFIDGHDILLAYVERYKEVKALAGEKEVIPYIHELDIGSVNLVRRAIDRAVSGREKRGS</sequence>
<evidence type="ECO:0000256" key="2">
    <source>
        <dbReference type="ARBA" id="ARBA00023125"/>
    </source>
</evidence>
<dbReference type="SUPFAM" id="SSF46785">
    <property type="entry name" value="Winged helix' DNA-binding domain"/>
    <property type="match status" value="1"/>
</dbReference>
<dbReference type="InterPro" id="IPR000524">
    <property type="entry name" value="Tscrpt_reg_HTH_GntR"/>
</dbReference>
<dbReference type="CDD" id="cd07377">
    <property type="entry name" value="WHTH_GntR"/>
    <property type="match status" value="1"/>
</dbReference>
<keyword evidence="6" id="KW-1185">Reference proteome</keyword>
<dbReference type="RefSeq" id="WP_132015739.1">
    <property type="nucleotide sequence ID" value="NZ_SLUN01000025.1"/>
</dbReference>
<protein>
    <submittedName>
        <fullName evidence="5">GntR family transcriptional regulator</fullName>
    </submittedName>
</protein>
<accession>A0A4R1R9Q6</accession>
<dbReference type="AlphaFoldDB" id="A0A4R1R9Q6"/>
<keyword evidence="1" id="KW-0805">Transcription regulation</keyword>
<dbReference type="PANTHER" id="PTHR38445">
    <property type="entry name" value="HTH-TYPE TRANSCRIPTIONAL REPRESSOR YTRA"/>
    <property type="match status" value="1"/>
</dbReference>
<dbReference type="OrthoDB" id="9802328at2"/>
<feature type="domain" description="HTH gntR-type" evidence="4">
    <location>
        <begin position="11"/>
        <end position="79"/>
    </location>
</feature>
<dbReference type="Gene3D" id="1.10.10.10">
    <property type="entry name" value="Winged helix-like DNA-binding domain superfamily/Winged helix DNA-binding domain"/>
    <property type="match status" value="1"/>
</dbReference>
<evidence type="ECO:0000313" key="6">
    <source>
        <dbReference type="Proteomes" id="UP000295008"/>
    </source>
</evidence>
<dbReference type="PRINTS" id="PR00035">
    <property type="entry name" value="HTHGNTR"/>
</dbReference>
<evidence type="ECO:0000313" key="5">
    <source>
        <dbReference type="EMBL" id="TCL62451.1"/>
    </source>
</evidence>
<dbReference type="InterPro" id="IPR036390">
    <property type="entry name" value="WH_DNA-bd_sf"/>
</dbReference>
<dbReference type="Proteomes" id="UP000295008">
    <property type="component" value="Unassembled WGS sequence"/>
</dbReference>
<dbReference type="EMBL" id="SLUN01000025">
    <property type="protein sequence ID" value="TCL62451.1"/>
    <property type="molecule type" value="Genomic_DNA"/>
</dbReference>
<dbReference type="InterPro" id="IPR036388">
    <property type="entry name" value="WH-like_DNA-bd_sf"/>
</dbReference>